<dbReference type="InterPro" id="IPR025287">
    <property type="entry name" value="WAK_GUB"/>
</dbReference>
<evidence type="ECO:0000256" key="8">
    <source>
        <dbReference type="ARBA" id="ARBA00022737"/>
    </source>
</evidence>
<evidence type="ECO:0000256" key="6">
    <source>
        <dbReference type="ARBA" id="ARBA00022692"/>
    </source>
</evidence>
<reference evidence="20" key="1">
    <citation type="submission" date="2025-08" db="UniProtKB">
        <authorList>
            <consortium name="RefSeq"/>
        </authorList>
    </citation>
    <scope>IDENTIFICATION</scope>
</reference>
<dbReference type="PROSITE" id="PS50026">
    <property type="entry name" value="EGF_3"/>
    <property type="match status" value="1"/>
</dbReference>
<dbReference type="PROSITE" id="PS00010">
    <property type="entry name" value="ASX_HYDROXYL"/>
    <property type="match status" value="1"/>
</dbReference>
<comment type="subcellular location">
    <subcellularLocation>
        <location evidence="1">Membrane</location>
        <topology evidence="1">Single-pass type I membrane protein</topology>
    </subcellularLocation>
</comment>
<keyword evidence="7" id="KW-0732">Signal</keyword>
<comment type="function">
    <text evidence="16">Serine/threonine-protein kinase that may function as a signaling receptor of extracellular matrix component. Binding to pectin may have significance in the control of cell expansion, morphogenesis and development.</text>
</comment>
<evidence type="ECO:0000256" key="1">
    <source>
        <dbReference type="ARBA" id="ARBA00004479"/>
    </source>
</evidence>
<keyword evidence="13" id="KW-0472">Membrane</keyword>
<dbReference type="FunCoup" id="A0A1U8A584">
    <property type="interactions" value="257"/>
</dbReference>
<keyword evidence="2" id="KW-0723">Serine/threonine-protein kinase</keyword>
<evidence type="ECO:0000256" key="16">
    <source>
        <dbReference type="ARBA" id="ARBA00058961"/>
    </source>
</evidence>
<dbReference type="RefSeq" id="XP_010256487.1">
    <property type="nucleotide sequence ID" value="XM_010258185.1"/>
</dbReference>
<keyword evidence="15" id="KW-0325">Glycoprotein</keyword>
<dbReference type="FunFam" id="1.10.510.10:FF:000084">
    <property type="entry name" value="Wall-associated receptor kinase 2"/>
    <property type="match status" value="1"/>
</dbReference>
<dbReference type="InterPro" id="IPR008271">
    <property type="entry name" value="Ser/Thr_kinase_AS"/>
</dbReference>
<dbReference type="FunFam" id="3.30.200.20:FF:000043">
    <property type="entry name" value="Wall-associated receptor kinase 2"/>
    <property type="match status" value="1"/>
</dbReference>
<feature type="binding site" evidence="18">
    <location>
        <position position="438"/>
    </location>
    <ligand>
        <name>ATP</name>
        <dbReference type="ChEBI" id="CHEBI:30616"/>
    </ligand>
</feature>
<dbReference type="PROSITE" id="PS50011">
    <property type="entry name" value="PROTEIN_KINASE_DOM"/>
    <property type="match status" value="1"/>
</dbReference>
<keyword evidence="5" id="KW-0808">Transferase</keyword>
<dbReference type="InterPro" id="IPR013695">
    <property type="entry name" value="WAK"/>
</dbReference>
<dbReference type="InterPro" id="IPR049883">
    <property type="entry name" value="NOTCH1_EGF-like"/>
</dbReference>
<accession>A0A1U8A584</accession>
<dbReference type="SUPFAM" id="SSF56112">
    <property type="entry name" value="Protein kinase-like (PK-like)"/>
    <property type="match status" value="1"/>
</dbReference>
<dbReference type="GO" id="GO:0005524">
    <property type="term" value="F:ATP binding"/>
    <property type="evidence" value="ECO:0007669"/>
    <property type="project" value="UniProtKB-UniRule"/>
</dbReference>
<dbReference type="OMA" id="IAVCANT"/>
<dbReference type="SUPFAM" id="SSF57196">
    <property type="entry name" value="EGF/Laminin"/>
    <property type="match status" value="1"/>
</dbReference>
<evidence type="ECO:0000256" key="4">
    <source>
        <dbReference type="ARBA" id="ARBA00022553"/>
    </source>
</evidence>
<sequence>MMPRCQDKCGNVSIPYPFGLVGDAPSCYRDEFKLFCNTAVDPPQLLLYDRDYWTVRDQIVLNISLQGQLTFSMLAAVMCYTVENKSPESKTFTNLPSAYRFSHTRNKFTAIGCNTVGIISDHTAQEFHIGCISFCPYRMNVMDSSCDGIGCCQSKIPKDLGTLNLTLENYIKDNGSAYTWNISRCNFGFLSDEDWFSSNASSLWNSRSKVEDLVDVGFRTPVVLDWAIRDKTCNEAQREKNNYTCGKNAYCSNSSNGPGYLCHCKKGYQGNPYLPNGCQDIDECEVQNPCREIQICVNTIGSFNCTCPPGTHGIDENEEMHCVSSSHKKFPVVEIASGIATAIALAVLIPIGFQGHSLIQKRKQTKLRQKFFKQNGGLLLQQKFSTHEGNLDRTKIFVIEELERATDNFSESRILGKGGFGTVYKGMLSDGKIVAVKKSKIVDENQVDQFINEVIILAQINHRNIVSLFGCCLETQVPLLVYEFVSNGTLSHHLHDDGYVSSLSWKTRLRIAIQVAEALAYLHFAASIPIFHRDIKPSNILLDENYNAKVADFGISRSIPVDKTHLTTVVQGTFGYLDPEYFHSGQFTDKSDVYSFGVILVELLTGKRVMSSTRPEEEKSIVMHFISSTKGNNLFDILETRVVNEGEKEKLLTVAKIAKQCLKLNGKKRPTMKEVAASLEGLRRFEDHPQAQSTLHEERWLADQHLFQYNNNETEKHIDFGSISSITSTNHDDSCPFLPSTSMESWST</sequence>
<dbReference type="GO" id="GO:0004674">
    <property type="term" value="F:protein serine/threonine kinase activity"/>
    <property type="evidence" value="ECO:0007669"/>
    <property type="project" value="UniProtKB-KW"/>
</dbReference>
<dbReference type="PANTHER" id="PTHR27005">
    <property type="entry name" value="WALL-ASSOCIATED RECEPTOR KINASE-LIKE 21"/>
    <property type="match status" value="1"/>
</dbReference>
<dbReference type="FunFam" id="2.10.25.10:FF:000628">
    <property type="entry name" value="Wall-associated receptor kinase 2"/>
    <property type="match status" value="1"/>
</dbReference>
<keyword evidence="3 17" id="KW-0245">EGF-like domain</keyword>
<dbReference type="Pfam" id="PF13947">
    <property type="entry name" value="GUB_WAK_bind"/>
    <property type="match status" value="1"/>
</dbReference>
<dbReference type="InterPro" id="IPR000742">
    <property type="entry name" value="EGF"/>
</dbReference>
<evidence type="ECO:0000256" key="12">
    <source>
        <dbReference type="ARBA" id="ARBA00022989"/>
    </source>
</evidence>
<keyword evidence="11 18" id="KW-0067">ATP-binding</keyword>
<dbReference type="InterPro" id="IPR011009">
    <property type="entry name" value="Kinase-like_dom_sf"/>
</dbReference>
<dbReference type="InterPro" id="IPR045274">
    <property type="entry name" value="WAK-like"/>
</dbReference>
<evidence type="ECO:0000256" key="2">
    <source>
        <dbReference type="ARBA" id="ARBA00022527"/>
    </source>
</evidence>
<dbReference type="InterPro" id="IPR001881">
    <property type="entry name" value="EGF-like_Ca-bd_dom"/>
</dbReference>
<dbReference type="SMART" id="SM00220">
    <property type="entry name" value="S_TKc"/>
    <property type="match status" value="1"/>
</dbReference>
<dbReference type="eggNOG" id="KOG1187">
    <property type="taxonomic scope" value="Eukaryota"/>
</dbReference>
<evidence type="ECO:0000256" key="14">
    <source>
        <dbReference type="ARBA" id="ARBA00023157"/>
    </source>
</evidence>
<proteinExistence type="predicted"/>
<evidence type="ECO:0000256" key="18">
    <source>
        <dbReference type="PROSITE-ProRule" id="PRU10141"/>
    </source>
</evidence>
<gene>
    <name evidence="20" type="primary">LOC104596857</name>
</gene>
<dbReference type="CDD" id="cd14066">
    <property type="entry name" value="STKc_IRAK"/>
    <property type="match status" value="1"/>
</dbReference>
<dbReference type="Pfam" id="PF00069">
    <property type="entry name" value="Pkinase"/>
    <property type="match status" value="1"/>
</dbReference>
<evidence type="ECO:0000313" key="20">
    <source>
        <dbReference type="RefSeq" id="XP_010256487.1"/>
    </source>
</evidence>
<dbReference type="Gene3D" id="2.10.25.10">
    <property type="entry name" value="Laminin"/>
    <property type="match status" value="2"/>
</dbReference>
<dbReference type="PANTHER" id="PTHR27005:SF515">
    <property type="entry name" value="WALL-ASSOCIATED RECEPTOR KINASE-LIKE 10-RELATED"/>
    <property type="match status" value="1"/>
</dbReference>
<dbReference type="KEGG" id="nnu:104596857"/>
<evidence type="ECO:0000256" key="17">
    <source>
        <dbReference type="PROSITE-ProRule" id="PRU00076"/>
    </source>
</evidence>
<dbReference type="InterPro" id="IPR018097">
    <property type="entry name" value="EGF_Ca-bd_CS"/>
</dbReference>
<dbReference type="OrthoDB" id="4062651at2759"/>
<comment type="caution">
    <text evidence="17">Lacks conserved residue(s) required for the propagation of feature annotation.</text>
</comment>
<evidence type="ECO:0000256" key="7">
    <source>
        <dbReference type="ARBA" id="ARBA00022729"/>
    </source>
</evidence>
<evidence type="ECO:0000256" key="5">
    <source>
        <dbReference type="ARBA" id="ARBA00022679"/>
    </source>
</evidence>
<keyword evidence="9 18" id="KW-0547">Nucleotide-binding</keyword>
<dbReference type="InterPro" id="IPR017441">
    <property type="entry name" value="Protein_kinase_ATP_BS"/>
</dbReference>
<organism evidence="19 20">
    <name type="scientific">Nelumbo nucifera</name>
    <name type="common">Sacred lotus</name>
    <dbReference type="NCBI Taxonomy" id="4432"/>
    <lineage>
        <taxon>Eukaryota</taxon>
        <taxon>Viridiplantae</taxon>
        <taxon>Streptophyta</taxon>
        <taxon>Embryophyta</taxon>
        <taxon>Tracheophyta</taxon>
        <taxon>Spermatophyta</taxon>
        <taxon>Magnoliopsida</taxon>
        <taxon>Proteales</taxon>
        <taxon>Nelumbonaceae</taxon>
        <taxon>Nelumbo</taxon>
    </lineage>
</organism>
<dbReference type="Gene3D" id="1.10.510.10">
    <property type="entry name" value="Transferase(Phosphotransferase) domain 1"/>
    <property type="match status" value="1"/>
</dbReference>
<evidence type="ECO:0000256" key="10">
    <source>
        <dbReference type="ARBA" id="ARBA00022777"/>
    </source>
</evidence>
<dbReference type="CDD" id="cd00054">
    <property type="entry name" value="EGF_CA"/>
    <property type="match status" value="1"/>
</dbReference>
<keyword evidence="6" id="KW-0812">Transmembrane</keyword>
<dbReference type="InterPro" id="IPR000719">
    <property type="entry name" value="Prot_kinase_dom"/>
</dbReference>
<dbReference type="Pfam" id="PF08488">
    <property type="entry name" value="WAK"/>
    <property type="match status" value="1"/>
</dbReference>
<keyword evidence="14" id="KW-1015">Disulfide bond</keyword>
<evidence type="ECO:0000256" key="9">
    <source>
        <dbReference type="ARBA" id="ARBA00022741"/>
    </source>
</evidence>
<protein>
    <submittedName>
        <fullName evidence="20">Wall-associated receptor kinase 2-like</fullName>
    </submittedName>
</protein>
<evidence type="ECO:0000256" key="11">
    <source>
        <dbReference type="ARBA" id="ARBA00022840"/>
    </source>
</evidence>
<evidence type="ECO:0000256" key="15">
    <source>
        <dbReference type="ARBA" id="ARBA00023180"/>
    </source>
</evidence>
<evidence type="ECO:0000313" key="19">
    <source>
        <dbReference type="Proteomes" id="UP000189703"/>
    </source>
</evidence>
<dbReference type="FunFam" id="2.10.25.10:FF:000038">
    <property type="entry name" value="Fibrillin 2"/>
    <property type="match status" value="1"/>
</dbReference>
<keyword evidence="4" id="KW-0597">Phosphoprotein</keyword>
<name>A0A1U8A584_NELNU</name>
<dbReference type="SMART" id="SM00179">
    <property type="entry name" value="EGF_CA"/>
    <property type="match status" value="1"/>
</dbReference>
<dbReference type="GO" id="GO:0005509">
    <property type="term" value="F:calcium ion binding"/>
    <property type="evidence" value="ECO:0007669"/>
    <property type="project" value="InterPro"/>
</dbReference>
<dbReference type="GeneID" id="104596857"/>
<dbReference type="Pfam" id="PF07645">
    <property type="entry name" value="EGF_CA"/>
    <property type="match status" value="1"/>
</dbReference>
<dbReference type="AlphaFoldDB" id="A0A1U8A584"/>
<keyword evidence="8" id="KW-0677">Repeat</keyword>
<evidence type="ECO:0000256" key="3">
    <source>
        <dbReference type="ARBA" id="ARBA00022536"/>
    </source>
</evidence>
<evidence type="ECO:0000256" key="13">
    <source>
        <dbReference type="ARBA" id="ARBA00023136"/>
    </source>
</evidence>
<keyword evidence="19" id="KW-1185">Reference proteome</keyword>
<dbReference type="PROSITE" id="PS00107">
    <property type="entry name" value="PROTEIN_KINASE_ATP"/>
    <property type="match status" value="1"/>
</dbReference>
<dbReference type="PROSITE" id="PS00108">
    <property type="entry name" value="PROTEIN_KINASE_ST"/>
    <property type="match status" value="1"/>
</dbReference>
<dbReference type="Proteomes" id="UP000189703">
    <property type="component" value="Unplaced"/>
</dbReference>
<dbReference type="PROSITE" id="PS01187">
    <property type="entry name" value="EGF_CA"/>
    <property type="match status" value="1"/>
</dbReference>
<dbReference type="GO" id="GO:0007166">
    <property type="term" value="P:cell surface receptor signaling pathway"/>
    <property type="evidence" value="ECO:0000318"/>
    <property type="project" value="GO_Central"/>
</dbReference>
<dbReference type="InterPro" id="IPR000152">
    <property type="entry name" value="EGF-type_Asp/Asn_hydroxyl_site"/>
</dbReference>
<keyword evidence="10" id="KW-0418">Kinase</keyword>
<dbReference type="Gene3D" id="3.30.200.20">
    <property type="entry name" value="Phosphorylase Kinase, domain 1"/>
    <property type="match status" value="1"/>
</dbReference>
<dbReference type="GO" id="GO:0005886">
    <property type="term" value="C:plasma membrane"/>
    <property type="evidence" value="ECO:0000318"/>
    <property type="project" value="GO_Central"/>
</dbReference>
<dbReference type="GO" id="GO:0030247">
    <property type="term" value="F:polysaccharide binding"/>
    <property type="evidence" value="ECO:0007669"/>
    <property type="project" value="InterPro"/>
</dbReference>
<keyword evidence="12" id="KW-1133">Transmembrane helix</keyword>
<dbReference type="SMART" id="SM00181">
    <property type="entry name" value="EGF"/>
    <property type="match status" value="2"/>
</dbReference>